<evidence type="ECO:0000313" key="2">
    <source>
        <dbReference type="EMBL" id="EAL70326.1"/>
    </source>
</evidence>
<dbReference type="FunCoup" id="Q555J9">
    <property type="interactions" value="5"/>
</dbReference>
<evidence type="ECO:0000313" key="3">
    <source>
        <dbReference type="Proteomes" id="UP000002195"/>
    </source>
</evidence>
<organism evidence="2 3">
    <name type="scientific">Dictyostelium discoideum</name>
    <name type="common">Social amoeba</name>
    <dbReference type="NCBI Taxonomy" id="44689"/>
    <lineage>
        <taxon>Eukaryota</taxon>
        <taxon>Amoebozoa</taxon>
        <taxon>Evosea</taxon>
        <taxon>Eumycetozoa</taxon>
        <taxon>Dictyostelia</taxon>
        <taxon>Dictyosteliales</taxon>
        <taxon>Dictyosteliaceae</taxon>
        <taxon>Dictyostelium</taxon>
    </lineage>
</organism>
<accession>Q555J9</accession>
<feature type="chain" id="PRO_5004249688" description="Transmembrane protein" evidence="1">
    <location>
        <begin position="27"/>
        <end position="230"/>
    </location>
</feature>
<dbReference type="HOGENOM" id="CLU_1206685_0_0_1"/>
<protein>
    <recommendedName>
        <fullName evidence="4">Transmembrane protein</fullName>
    </recommendedName>
</protein>
<evidence type="ECO:0008006" key="4">
    <source>
        <dbReference type="Google" id="ProtNLM"/>
    </source>
</evidence>
<dbReference type="RefSeq" id="XP_644068.1">
    <property type="nucleotide sequence ID" value="XM_638976.1"/>
</dbReference>
<reference evidence="2 3" key="1">
    <citation type="journal article" date="2005" name="Nature">
        <title>The genome of the social amoeba Dictyostelium discoideum.</title>
        <authorList>
            <consortium name="The Dictyostelium discoideum Sequencing Consortium"/>
            <person name="Eichinger L."/>
            <person name="Pachebat J.A."/>
            <person name="Glockner G."/>
            <person name="Rajandream M.A."/>
            <person name="Sucgang R."/>
            <person name="Berriman M."/>
            <person name="Song J."/>
            <person name="Olsen R."/>
            <person name="Szafranski K."/>
            <person name="Xu Q."/>
            <person name="Tunggal B."/>
            <person name="Kummerfeld S."/>
            <person name="Madera M."/>
            <person name="Konfortov B.A."/>
            <person name="Rivero F."/>
            <person name="Bankier A.T."/>
            <person name="Lehmann R."/>
            <person name="Hamlin N."/>
            <person name="Davies R."/>
            <person name="Gaudet P."/>
            <person name="Fey P."/>
            <person name="Pilcher K."/>
            <person name="Chen G."/>
            <person name="Saunders D."/>
            <person name="Sodergren E."/>
            <person name="Davis P."/>
            <person name="Kerhornou A."/>
            <person name="Nie X."/>
            <person name="Hall N."/>
            <person name="Anjard C."/>
            <person name="Hemphill L."/>
            <person name="Bason N."/>
            <person name="Farbrother P."/>
            <person name="Desany B."/>
            <person name="Just E."/>
            <person name="Morio T."/>
            <person name="Rost R."/>
            <person name="Churcher C."/>
            <person name="Cooper J."/>
            <person name="Haydock S."/>
            <person name="van Driessche N."/>
            <person name="Cronin A."/>
            <person name="Goodhead I."/>
            <person name="Muzny D."/>
            <person name="Mourier T."/>
            <person name="Pain A."/>
            <person name="Lu M."/>
            <person name="Harper D."/>
            <person name="Lindsay R."/>
            <person name="Hauser H."/>
            <person name="James K."/>
            <person name="Quiles M."/>
            <person name="Madan Babu M."/>
            <person name="Saito T."/>
            <person name="Buchrieser C."/>
            <person name="Wardroper A."/>
            <person name="Felder M."/>
            <person name="Thangavelu M."/>
            <person name="Johnson D."/>
            <person name="Knights A."/>
            <person name="Loulseged H."/>
            <person name="Mungall K."/>
            <person name="Oliver K."/>
            <person name="Price C."/>
            <person name="Quail M.A."/>
            <person name="Urushihara H."/>
            <person name="Hernandez J."/>
            <person name="Rabbinowitsch E."/>
            <person name="Steffen D."/>
            <person name="Sanders M."/>
            <person name="Ma J."/>
            <person name="Kohara Y."/>
            <person name="Sharp S."/>
            <person name="Simmonds M."/>
            <person name="Spiegler S."/>
            <person name="Tivey A."/>
            <person name="Sugano S."/>
            <person name="White B."/>
            <person name="Walker D."/>
            <person name="Woodward J."/>
            <person name="Winckler T."/>
            <person name="Tanaka Y."/>
            <person name="Shaulsky G."/>
            <person name="Schleicher M."/>
            <person name="Weinstock G."/>
            <person name="Rosenthal A."/>
            <person name="Cox E.C."/>
            <person name="Chisholm R.L."/>
            <person name="Gibbs R."/>
            <person name="Loomis W.F."/>
            <person name="Platzer M."/>
            <person name="Kay R.R."/>
            <person name="Williams J."/>
            <person name="Dear P.H."/>
            <person name="Noegel A.A."/>
            <person name="Barrell B."/>
            <person name="Kuspa A."/>
        </authorList>
    </citation>
    <scope>NUCLEOTIDE SEQUENCE [LARGE SCALE GENOMIC DNA]</scope>
    <source>
        <strain evidence="2 3">AX4</strain>
    </source>
</reference>
<comment type="caution">
    <text evidence="2">The sequence shown here is derived from an EMBL/GenBank/DDBJ whole genome shotgun (WGS) entry which is preliminary data.</text>
</comment>
<dbReference type="Proteomes" id="UP000002195">
    <property type="component" value="Unassembled WGS sequence"/>
</dbReference>
<dbReference type="VEuPathDB" id="AmoebaDB:DDB_G0274867"/>
<dbReference type="EMBL" id="AAFI02000012">
    <property type="protein sequence ID" value="EAL70326.1"/>
    <property type="molecule type" value="Genomic_DNA"/>
</dbReference>
<evidence type="ECO:0000256" key="1">
    <source>
        <dbReference type="SAM" id="SignalP"/>
    </source>
</evidence>
<sequence>MNLIKQILILSLMILFLLNNPTLIYGQNDNDNNNQQVKDANYSPYGGNELYNNNNLNNIDQIRQSSYYDYLQNLRPQDYIQIFKGVVKGLQNSINPQNSNICSQIIIYNVESSMYLSNELPLMLFQYNSTQIKSVVSNIKLVLQNFSNLNQNNICKFDLIKERFDFYSAFIDQFGVDQLILREQSFLNNNMQYFSKYIRAIVFDMYFGTYEDVGYNIGSGLGLFLNTPYA</sequence>
<gene>
    <name evidence="2" type="ORF">DDB_G0274867</name>
</gene>
<keyword evidence="1" id="KW-0732">Signal</keyword>
<name>Q555J9_DICDI</name>
<dbReference type="eggNOG" id="ENOG502RI7K">
    <property type="taxonomic scope" value="Eukaryota"/>
</dbReference>
<dbReference type="dictyBase" id="DDB_G0274867"/>
<dbReference type="KEGG" id="ddi:DDB_G0274867"/>
<dbReference type="InParanoid" id="Q555J9"/>
<dbReference type="OMA" id="QNNICKF"/>
<feature type="signal peptide" evidence="1">
    <location>
        <begin position="1"/>
        <end position="26"/>
    </location>
</feature>
<dbReference type="AlphaFoldDB" id="Q555J9"/>
<dbReference type="PaxDb" id="44689-DDB0217520"/>
<proteinExistence type="predicted"/>
<dbReference type="GeneID" id="8619497"/>
<keyword evidence="3" id="KW-1185">Reference proteome</keyword>